<feature type="region of interest" description="Disordered" evidence="1">
    <location>
        <begin position="103"/>
        <end position="138"/>
    </location>
</feature>
<reference evidence="3" key="2">
    <citation type="journal article" date="2020" name="Environ. Microbiol.">
        <title>The novel and transferable erm(51) gene confers Macrolides, Lincosamides, and Streptogramins B (MLSB) resistance to clonal Rhodococcus equi in the environment.</title>
        <authorList>
            <person name="Huber L."/>
            <person name="Giguere S."/>
            <person name="Slovis N.M."/>
            <person name="Alvarez-Narvaez S."/>
            <person name="Hart K.A."/>
            <person name="Greiter M."/>
            <person name="Morris E.R.A."/>
            <person name="Cohen N.D."/>
        </authorList>
    </citation>
    <scope>NUCLEOTIDE SEQUENCE</scope>
    <source>
        <strain evidence="3">Lh_116_1</strain>
        <strain evidence="4">Lh_16_1</strain>
    </source>
</reference>
<sequence>MESDDIEVGIGREYTYPGYHDAAGSNRTMGNKTWTDDPADPVGTLHLKIVLGEVTPTSVDAVVCRDETGLTRGGNGHYPVPPTTQTFGLWATRVAVEMSESVHETAPETSSSPRVDLREPVLPRMTGPPGRSPRPGEEVFDDWKVTAYEGDFSTTTRDLCLPWLEQRWGGQNPPAPTRTESQPPVIEPFYPGW</sequence>
<dbReference type="Proteomes" id="UP000608063">
    <property type="component" value="Unassembled WGS sequence"/>
</dbReference>
<dbReference type="Proteomes" id="UP000603463">
    <property type="component" value="Unassembled WGS sequence"/>
</dbReference>
<evidence type="ECO:0000313" key="3">
    <source>
        <dbReference type="EMBL" id="NKT81647.1"/>
    </source>
</evidence>
<dbReference type="EMBL" id="WVDC01000001">
    <property type="protein sequence ID" value="NKW40084.1"/>
    <property type="molecule type" value="Genomic_DNA"/>
</dbReference>
<gene>
    <name evidence="2" type="ORF">GS441_17845</name>
    <name evidence="3" type="ORF">GS882_26620</name>
    <name evidence="4" type="ORF">GS947_00255</name>
</gene>
<feature type="region of interest" description="Disordered" evidence="1">
    <location>
        <begin position="167"/>
        <end position="193"/>
    </location>
</feature>
<dbReference type="Proteomes" id="UP000808906">
    <property type="component" value="Unassembled WGS sequence"/>
</dbReference>
<reference evidence="2" key="1">
    <citation type="submission" date="2019-11" db="EMBL/GenBank/DDBJ databases">
        <title>Spread of Macrolides and rifampicin resistant Rhodococcus equi in clinical isolates in the USA.</title>
        <authorList>
            <person name="Alvarez-Narvaez S."/>
            <person name="Huber L."/>
            <person name="Cohen N.D."/>
            <person name="Slovis N."/>
            <person name="Greiter M."/>
            <person name="Giguere S."/>
            <person name="Hart K."/>
        </authorList>
    </citation>
    <scope>NUCLEOTIDE SEQUENCE</scope>
    <source>
        <strain evidence="2">Lh_17</strain>
    </source>
</reference>
<accession>A0A9Q4ZSH0</accession>
<dbReference type="AlphaFoldDB" id="A0A9Q4ZSH0"/>
<protein>
    <submittedName>
        <fullName evidence="2">Uncharacterized protein</fullName>
    </submittedName>
</protein>
<name>A0A9Q4ZSH0_RHOHA</name>
<comment type="caution">
    <text evidence="2">The sequence shown here is derived from an EMBL/GenBank/DDBJ whole genome shotgun (WGS) entry which is preliminary data.</text>
</comment>
<proteinExistence type="predicted"/>
<dbReference type="EMBL" id="WVBC01000034">
    <property type="protein sequence ID" value="NKT81647.1"/>
    <property type="molecule type" value="Genomic_DNA"/>
</dbReference>
<evidence type="ECO:0000313" key="5">
    <source>
        <dbReference type="Proteomes" id="UP000808906"/>
    </source>
</evidence>
<evidence type="ECO:0000256" key="1">
    <source>
        <dbReference type="SAM" id="MobiDB-lite"/>
    </source>
</evidence>
<organism evidence="2 5">
    <name type="scientific">Rhodococcus hoagii</name>
    <name type="common">Corynebacterium equii</name>
    <dbReference type="NCBI Taxonomy" id="43767"/>
    <lineage>
        <taxon>Bacteria</taxon>
        <taxon>Bacillati</taxon>
        <taxon>Actinomycetota</taxon>
        <taxon>Actinomycetes</taxon>
        <taxon>Mycobacteriales</taxon>
        <taxon>Nocardiaceae</taxon>
        <taxon>Prescottella</taxon>
    </lineage>
</organism>
<dbReference type="RefSeq" id="WP_141124814.1">
    <property type="nucleotide sequence ID" value="NZ_CP095477.1"/>
</dbReference>
<evidence type="ECO:0000313" key="2">
    <source>
        <dbReference type="EMBL" id="MBM4567240.1"/>
    </source>
</evidence>
<dbReference type="EMBL" id="WUXR01000008">
    <property type="protein sequence ID" value="MBM4567240.1"/>
    <property type="molecule type" value="Genomic_DNA"/>
</dbReference>
<evidence type="ECO:0000313" key="4">
    <source>
        <dbReference type="EMBL" id="NKW40084.1"/>
    </source>
</evidence>